<dbReference type="Proteomes" id="UP000646827">
    <property type="component" value="Unassembled WGS sequence"/>
</dbReference>
<evidence type="ECO:0000256" key="1">
    <source>
        <dbReference type="SAM" id="MobiDB-lite"/>
    </source>
</evidence>
<accession>A0A8H7S116</accession>
<feature type="region of interest" description="Disordered" evidence="1">
    <location>
        <begin position="155"/>
        <end position="175"/>
    </location>
</feature>
<dbReference type="EMBL" id="JAEPRB010000132">
    <property type="protein sequence ID" value="KAG2220714.1"/>
    <property type="molecule type" value="Genomic_DNA"/>
</dbReference>
<reference evidence="2 3" key="1">
    <citation type="submission" date="2020-12" db="EMBL/GenBank/DDBJ databases">
        <title>Metabolic potential, ecology and presence of endohyphal bacteria is reflected in genomic diversity of Mucoromycotina.</title>
        <authorList>
            <person name="Muszewska A."/>
            <person name="Okrasinska A."/>
            <person name="Steczkiewicz K."/>
            <person name="Drgas O."/>
            <person name="Orlowska M."/>
            <person name="Perlinska-Lenart U."/>
            <person name="Aleksandrzak-Piekarczyk T."/>
            <person name="Szatraj K."/>
            <person name="Zielenkiewicz U."/>
            <person name="Pilsyk S."/>
            <person name="Malc E."/>
            <person name="Mieczkowski P."/>
            <person name="Kruszewska J.S."/>
            <person name="Biernat P."/>
            <person name="Pawlowska J."/>
        </authorList>
    </citation>
    <scope>NUCLEOTIDE SEQUENCE [LARGE SCALE GENOMIC DNA]</scope>
    <source>
        <strain evidence="2 3">CBS 142.35</strain>
    </source>
</reference>
<evidence type="ECO:0000313" key="3">
    <source>
        <dbReference type="Proteomes" id="UP000646827"/>
    </source>
</evidence>
<sequence length="224" mass="26797">MDNNNTDNIDFVEGDPMPYSRLNILNQYIRDSYVEIVDVDKLQYYFSLPALQGTNKVIQSRMRLALLGYKEEFADVPVFAQRLRRMCKDHYYNKRALSCRDPTKQDTINRRNRRRNRKEKLKLARRRNMLDRHKRSLEEDFPTAGMEMLLNRKYTSDEESDDEDPTSSPISVLRPSYRSDNANRFLERLYELHFVSSRIRRHQSTRISRSVMLVERAIPEELPQ</sequence>
<evidence type="ECO:0000313" key="2">
    <source>
        <dbReference type="EMBL" id="KAG2220714.1"/>
    </source>
</evidence>
<proteinExistence type="predicted"/>
<dbReference type="OrthoDB" id="2290992at2759"/>
<dbReference type="AlphaFoldDB" id="A0A8H7S116"/>
<gene>
    <name evidence="2" type="ORF">INT45_012578</name>
</gene>
<comment type="caution">
    <text evidence="2">The sequence shown here is derived from an EMBL/GenBank/DDBJ whole genome shotgun (WGS) entry which is preliminary data.</text>
</comment>
<keyword evidence="3" id="KW-1185">Reference proteome</keyword>
<organism evidence="2 3">
    <name type="scientific">Circinella minor</name>
    <dbReference type="NCBI Taxonomy" id="1195481"/>
    <lineage>
        <taxon>Eukaryota</taxon>
        <taxon>Fungi</taxon>
        <taxon>Fungi incertae sedis</taxon>
        <taxon>Mucoromycota</taxon>
        <taxon>Mucoromycotina</taxon>
        <taxon>Mucoromycetes</taxon>
        <taxon>Mucorales</taxon>
        <taxon>Lichtheimiaceae</taxon>
        <taxon>Circinella</taxon>
    </lineage>
</organism>
<protein>
    <submittedName>
        <fullName evidence="2">Uncharacterized protein</fullName>
    </submittedName>
</protein>
<name>A0A8H7S116_9FUNG</name>